<dbReference type="InterPro" id="IPR018060">
    <property type="entry name" value="HTH_AraC"/>
</dbReference>
<organism evidence="5 6">
    <name type="scientific">Chitinophaga arvensicola</name>
    <dbReference type="NCBI Taxonomy" id="29529"/>
    <lineage>
        <taxon>Bacteria</taxon>
        <taxon>Pseudomonadati</taxon>
        <taxon>Bacteroidota</taxon>
        <taxon>Chitinophagia</taxon>
        <taxon>Chitinophagales</taxon>
        <taxon>Chitinophagaceae</taxon>
        <taxon>Chitinophaga</taxon>
    </lineage>
</organism>
<protein>
    <submittedName>
        <fullName evidence="5">AraC-type DNA-binding protein</fullName>
    </submittedName>
</protein>
<keyword evidence="2 5" id="KW-0238">DNA-binding</keyword>
<sequence>MGMMISDKEGSWHDLSGPVNLGKQDFKPLLVKERKEKFSFSFGDLELTQIILPDIYIVFGDMALQHPNFHMRAEDLPDMVELHFSLKGNGYVHNEATGQRYVFDANRHNIMYVPAFDGKACYMDRERYEFFEVHFSRKYFLELARDTNPVLYNFAEKVDSKKEAHAGAEGSEITFAMHQCIREIMDCRFAGGLKLLFLQAKCIELLTLQAVDFEKSASPKKILTSAYDKDCIMYAREYLQQHITAPPTLAELAAIAGTNTFKLKNGFKELFNNTVFGYLSEVRLEQARELLKAGIPIKEVADRTGYSSVQHFSTAFRKKFSITPGKLHPFS</sequence>
<dbReference type="AlphaFoldDB" id="A0A1I0S807"/>
<reference evidence="6" key="1">
    <citation type="submission" date="2016-10" db="EMBL/GenBank/DDBJ databases">
        <authorList>
            <person name="Varghese N."/>
            <person name="Submissions S."/>
        </authorList>
    </citation>
    <scope>NUCLEOTIDE SEQUENCE [LARGE SCALE GENOMIC DNA]</scope>
    <source>
        <strain evidence="6">DSM 3695</strain>
    </source>
</reference>
<dbReference type="InterPro" id="IPR020449">
    <property type="entry name" value="Tscrpt_reg_AraC-type_HTH"/>
</dbReference>
<evidence type="ECO:0000256" key="1">
    <source>
        <dbReference type="ARBA" id="ARBA00023015"/>
    </source>
</evidence>
<keyword evidence="1" id="KW-0805">Transcription regulation</keyword>
<name>A0A1I0S807_9BACT</name>
<dbReference type="GO" id="GO:0003700">
    <property type="term" value="F:DNA-binding transcription factor activity"/>
    <property type="evidence" value="ECO:0007669"/>
    <property type="project" value="InterPro"/>
</dbReference>
<evidence type="ECO:0000313" key="6">
    <source>
        <dbReference type="Proteomes" id="UP000199310"/>
    </source>
</evidence>
<dbReference type="InterPro" id="IPR018062">
    <property type="entry name" value="HTH_AraC-typ_CS"/>
</dbReference>
<dbReference type="PANTHER" id="PTHR47893:SF1">
    <property type="entry name" value="REGULATORY PROTEIN PCHR"/>
    <property type="match status" value="1"/>
</dbReference>
<dbReference type="InterPro" id="IPR009057">
    <property type="entry name" value="Homeodomain-like_sf"/>
</dbReference>
<dbReference type="PANTHER" id="PTHR47893">
    <property type="entry name" value="REGULATORY PROTEIN PCHR"/>
    <property type="match status" value="1"/>
</dbReference>
<dbReference type="Gene3D" id="1.10.10.60">
    <property type="entry name" value="Homeodomain-like"/>
    <property type="match status" value="1"/>
</dbReference>
<evidence type="ECO:0000256" key="3">
    <source>
        <dbReference type="ARBA" id="ARBA00023163"/>
    </source>
</evidence>
<dbReference type="PROSITE" id="PS01124">
    <property type="entry name" value="HTH_ARAC_FAMILY_2"/>
    <property type="match status" value="1"/>
</dbReference>
<proteinExistence type="predicted"/>
<dbReference type="PRINTS" id="PR00032">
    <property type="entry name" value="HTHARAC"/>
</dbReference>
<dbReference type="GO" id="GO:0043565">
    <property type="term" value="F:sequence-specific DNA binding"/>
    <property type="evidence" value="ECO:0007669"/>
    <property type="project" value="InterPro"/>
</dbReference>
<dbReference type="RefSeq" id="WP_089898461.1">
    <property type="nucleotide sequence ID" value="NZ_FOJG01000002.1"/>
</dbReference>
<dbReference type="Pfam" id="PF12833">
    <property type="entry name" value="HTH_18"/>
    <property type="match status" value="1"/>
</dbReference>
<dbReference type="SMART" id="SM00342">
    <property type="entry name" value="HTH_ARAC"/>
    <property type="match status" value="1"/>
</dbReference>
<evidence type="ECO:0000256" key="2">
    <source>
        <dbReference type="ARBA" id="ARBA00023125"/>
    </source>
</evidence>
<dbReference type="Proteomes" id="UP000199310">
    <property type="component" value="Unassembled WGS sequence"/>
</dbReference>
<dbReference type="STRING" id="29529.SAMN04488122_4634"/>
<keyword evidence="6" id="KW-1185">Reference proteome</keyword>
<keyword evidence="3" id="KW-0804">Transcription</keyword>
<gene>
    <name evidence="5" type="ORF">SAMN04488122_4634</name>
</gene>
<evidence type="ECO:0000259" key="4">
    <source>
        <dbReference type="PROSITE" id="PS01124"/>
    </source>
</evidence>
<feature type="domain" description="HTH araC/xylS-type" evidence="4">
    <location>
        <begin position="233"/>
        <end position="330"/>
    </location>
</feature>
<dbReference type="EMBL" id="FOJG01000002">
    <property type="protein sequence ID" value="SEW51998.1"/>
    <property type="molecule type" value="Genomic_DNA"/>
</dbReference>
<dbReference type="OrthoDB" id="799767at2"/>
<dbReference type="SUPFAM" id="SSF46689">
    <property type="entry name" value="Homeodomain-like"/>
    <property type="match status" value="2"/>
</dbReference>
<accession>A0A1I0S807</accession>
<dbReference type="PROSITE" id="PS00041">
    <property type="entry name" value="HTH_ARAC_FAMILY_1"/>
    <property type="match status" value="1"/>
</dbReference>
<evidence type="ECO:0000313" key="5">
    <source>
        <dbReference type="EMBL" id="SEW51998.1"/>
    </source>
</evidence>
<dbReference type="InterPro" id="IPR053142">
    <property type="entry name" value="PchR_regulatory_protein"/>
</dbReference>